<dbReference type="EMBL" id="HADY01006236">
    <property type="protein sequence ID" value="SBP44721.1"/>
    <property type="molecule type" value="Transcribed_RNA"/>
</dbReference>
<accession>A0A1A7ZQY5</accession>
<reference evidence="1" key="2">
    <citation type="submission" date="2016-06" db="EMBL/GenBank/DDBJ databases">
        <title>The genome of a short-lived fish provides insights into sex chromosome evolution and the genetic control of aging.</title>
        <authorList>
            <person name="Reichwald K."/>
            <person name="Felder M."/>
            <person name="Petzold A."/>
            <person name="Koch P."/>
            <person name="Groth M."/>
            <person name="Platzer M."/>
        </authorList>
    </citation>
    <scope>NUCLEOTIDE SEQUENCE</scope>
    <source>
        <tissue evidence="1">Brain</tissue>
    </source>
</reference>
<proteinExistence type="predicted"/>
<organism evidence="1">
    <name type="scientific">Nothobranchius furzeri</name>
    <name type="common">Turquoise killifish</name>
    <dbReference type="NCBI Taxonomy" id="105023"/>
    <lineage>
        <taxon>Eukaryota</taxon>
        <taxon>Metazoa</taxon>
        <taxon>Chordata</taxon>
        <taxon>Craniata</taxon>
        <taxon>Vertebrata</taxon>
        <taxon>Euteleostomi</taxon>
        <taxon>Actinopterygii</taxon>
        <taxon>Neopterygii</taxon>
        <taxon>Teleostei</taxon>
        <taxon>Neoteleostei</taxon>
        <taxon>Acanthomorphata</taxon>
        <taxon>Ovalentaria</taxon>
        <taxon>Atherinomorphae</taxon>
        <taxon>Cyprinodontiformes</taxon>
        <taxon>Nothobranchiidae</taxon>
        <taxon>Nothobranchius</taxon>
    </lineage>
</organism>
<feature type="non-terminal residue" evidence="1">
    <location>
        <position position="1"/>
    </location>
</feature>
<dbReference type="AlphaFoldDB" id="A0A1A7ZQY5"/>
<protein>
    <submittedName>
        <fullName evidence="1">Uncharacterized protein</fullName>
    </submittedName>
</protein>
<evidence type="ECO:0000313" key="1">
    <source>
        <dbReference type="EMBL" id="SBP44721.1"/>
    </source>
</evidence>
<sequence>DTNSRKYVVSLRQPKLSCYDVTSMRHYPPALEKLGRSVQLDTWTELSLPHSSNITGCINTACFRSGEIAAVQPGIIWLLKSVCLLKDRLCGIPQNLSGCESFTVR</sequence>
<name>A0A1A7ZQY5_NOTFU</name>
<gene>
    <name evidence="1" type="primary">Nfu_g_1_019094</name>
</gene>
<reference evidence="1" key="1">
    <citation type="submission" date="2016-05" db="EMBL/GenBank/DDBJ databases">
        <authorList>
            <person name="Lavstsen T."/>
            <person name="Jespersen J.S."/>
        </authorList>
    </citation>
    <scope>NUCLEOTIDE SEQUENCE</scope>
    <source>
        <tissue evidence="1">Brain</tissue>
    </source>
</reference>
<feature type="non-terminal residue" evidence="1">
    <location>
        <position position="105"/>
    </location>
</feature>